<sequence length="528" mass="57310">METTKNLARSTLAIVFFSFIGKILGFFREALQASKFGAGIEMDAFTASQAATAIISALIVTAISTTFIPGLQKVESELGEDHKLKYTNNMLSIVSIFSIVLIALGIIFAKYVSYLTALKADPETFELVVKLTKFGMPVIIFSAIAGVFTGFLQYEGKFAAAGAIAIPLNLVYIFYLSFLHHIGIVGLTIASVLGVLAQILFLLPDAFKVGYRPKFVIDFKDKYVKEALILAIPVLISTSVNDLNVIVNRNLALGMETGAASVLNYANKMNTMILGIFITAITAIIFPTMSRAFGSGNMKQGKRVMNASIKTVLFLTVPATIGMLILARPIVDIAYLHGKFTIQNAIDTTATLRCYTLALISISISNVLNRVYYSISDTKTPFFVGAINVAINIGLNLLVAHKFGTRGLAASVSIATTIAVIISFVLLRDKIGNLGMKSIIKALIKTLMAATLMGIFCFVYFPIEKFFISFVSGNAQTTLVKLIVLMIVVGVAVIIYGVSLYKLGVREIRDIVYIAKKKINNKKELKQG</sequence>
<feature type="transmembrane region" description="Helical" evidence="8">
    <location>
        <begin position="272"/>
        <end position="290"/>
    </location>
</feature>
<feature type="transmembrane region" description="Helical" evidence="8">
    <location>
        <begin position="134"/>
        <end position="152"/>
    </location>
</feature>
<evidence type="ECO:0000256" key="3">
    <source>
        <dbReference type="ARBA" id="ARBA00022692"/>
    </source>
</evidence>
<feature type="transmembrane region" description="Helical" evidence="8">
    <location>
        <begin position="439"/>
        <end position="463"/>
    </location>
</feature>
<evidence type="ECO:0000313" key="11">
    <source>
        <dbReference type="Proteomes" id="UP001519306"/>
    </source>
</evidence>
<keyword evidence="8 9" id="KW-0961">Cell wall biogenesis/degradation</keyword>
<feature type="transmembrane region" description="Helical" evidence="8">
    <location>
        <begin position="7"/>
        <end position="27"/>
    </location>
</feature>
<keyword evidence="4 8" id="KW-0133">Cell shape</keyword>
<comment type="pathway">
    <text evidence="8">Cell wall biogenesis; peptidoglycan biosynthesis.</text>
</comment>
<feature type="transmembrane region" description="Helical" evidence="8">
    <location>
        <begin position="223"/>
        <end position="240"/>
    </location>
</feature>
<name>A0ABS4KE51_9FIRM</name>
<proteinExistence type="inferred from homology"/>
<dbReference type="RefSeq" id="WP_210061903.1">
    <property type="nucleotide sequence ID" value="NZ_JAGGLJ010000019.1"/>
</dbReference>
<dbReference type="HAMAP" id="MF_02078">
    <property type="entry name" value="MurJ_MviN"/>
    <property type="match status" value="1"/>
</dbReference>
<dbReference type="NCBIfam" id="TIGR01695">
    <property type="entry name" value="murJ_mviN"/>
    <property type="match status" value="1"/>
</dbReference>
<feature type="transmembrane region" description="Helical" evidence="8">
    <location>
        <begin position="380"/>
        <end position="401"/>
    </location>
</feature>
<feature type="transmembrane region" description="Helical" evidence="8">
    <location>
        <begin position="90"/>
        <end position="114"/>
    </location>
</feature>
<keyword evidence="11" id="KW-1185">Reference proteome</keyword>
<dbReference type="PANTHER" id="PTHR47019">
    <property type="entry name" value="LIPID II FLIPPASE MURJ"/>
    <property type="match status" value="1"/>
</dbReference>
<dbReference type="EMBL" id="JAGGLJ010000019">
    <property type="protein sequence ID" value="MBP2026049.1"/>
    <property type="molecule type" value="Genomic_DNA"/>
</dbReference>
<evidence type="ECO:0000256" key="9">
    <source>
        <dbReference type="PIRNR" id="PIRNR002869"/>
    </source>
</evidence>
<organism evidence="10 11">
    <name type="scientific">Peptoniphilus stercorisuis</name>
    <dbReference type="NCBI Taxonomy" id="1436965"/>
    <lineage>
        <taxon>Bacteria</taxon>
        <taxon>Bacillati</taxon>
        <taxon>Bacillota</taxon>
        <taxon>Tissierellia</taxon>
        <taxon>Tissierellales</taxon>
        <taxon>Peptoniphilaceae</taxon>
        <taxon>Peptoniphilus</taxon>
    </lineage>
</organism>
<dbReference type="PANTHER" id="PTHR47019:SF1">
    <property type="entry name" value="LIPID II FLIPPASE MURJ"/>
    <property type="match status" value="1"/>
</dbReference>
<feature type="transmembrane region" description="Helical" evidence="8">
    <location>
        <begin position="350"/>
        <end position="368"/>
    </location>
</feature>
<evidence type="ECO:0000256" key="4">
    <source>
        <dbReference type="ARBA" id="ARBA00022960"/>
    </source>
</evidence>
<evidence type="ECO:0000256" key="6">
    <source>
        <dbReference type="ARBA" id="ARBA00022989"/>
    </source>
</evidence>
<dbReference type="Proteomes" id="UP001519306">
    <property type="component" value="Unassembled WGS sequence"/>
</dbReference>
<evidence type="ECO:0000256" key="1">
    <source>
        <dbReference type="ARBA" id="ARBA00004651"/>
    </source>
</evidence>
<evidence type="ECO:0000256" key="8">
    <source>
        <dbReference type="HAMAP-Rule" id="MF_02078"/>
    </source>
</evidence>
<keyword evidence="2 8" id="KW-1003">Cell membrane</keyword>
<feature type="transmembrane region" description="Helical" evidence="8">
    <location>
        <begin position="184"/>
        <end position="203"/>
    </location>
</feature>
<keyword evidence="3 8" id="KW-0812">Transmembrane</keyword>
<evidence type="ECO:0000256" key="2">
    <source>
        <dbReference type="ARBA" id="ARBA00022475"/>
    </source>
</evidence>
<reference evidence="10 11" key="1">
    <citation type="submission" date="2021-03" db="EMBL/GenBank/DDBJ databases">
        <title>Genomic Encyclopedia of Type Strains, Phase IV (KMG-IV): sequencing the most valuable type-strain genomes for metagenomic binning, comparative biology and taxonomic classification.</title>
        <authorList>
            <person name="Goeker M."/>
        </authorList>
    </citation>
    <scope>NUCLEOTIDE SEQUENCE [LARGE SCALE GENOMIC DNA]</scope>
    <source>
        <strain evidence="10 11">DSM 27563</strain>
    </source>
</reference>
<feature type="transmembrane region" description="Helical" evidence="8">
    <location>
        <begin position="159"/>
        <end position="178"/>
    </location>
</feature>
<comment type="subcellular location">
    <subcellularLocation>
        <location evidence="1 8">Cell membrane</location>
        <topology evidence="1 8">Multi-pass membrane protein</topology>
    </subcellularLocation>
</comment>
<evidence type="ECO:0000256" key="7">
    <source>
        <dbReference type="ARBA" id="ARBA00023136"/>
    </source>
</evidence>
<comment type="caution">
    <text evidence="10">The sequence shown here is derived from an EMBL/GenBank/DDBJ whole genome shotgun (WGS) entry which is preliminary data.</text>
</comment>
<dbReference type="InterPro" id="IPR004268">
    <property type="entry name" value="MurJ"/>
</dbReference>
<keyword evidence="5 8" id="KW-0573">Peptidoglycan synthesis</keyword>
<dbReference type="Pfam" id="PF03023">
    <property type="entry name" value="MurJ"/>
    <property type="match status" value="1"/>
</dbReference>
<feature type="transmembrane region" description="Helical" evidence="8">
    <location>
        <begin position="311"/>
        <end position="330"/>
    </location>
</feature>
<accession>A0ABS4KE51</accession>
<feature type="transmembrane region" description="Helical" evidence="8">
    <location>
        <begin position="483"/>
        <end position="501"/>
    </location>
</feature>
<keyword evidence="8 9" id="KW-0813">Transport</keyword>
<comment type="similarity">
    <text evidence="8 9">Belongs to the MurJ/MviN family.</text>
</comment>
<dbReference type="PIRSF" id="PIRSF002869">
    <property type="entry name" value="MviN"/>
    <property type="match status" value="1"/>
</dbReference>
<keyword evidence="7 8" id="KW-0472">Membrane</keyword>
<feature type="transmembrane region" description="Helical" evidence="8">
    <location>
        <begin position="407"/>
        <end position="427"/>
    </location>
</feature>
<dbReference type="InterPro" id="IPR051050">
    <property type="entry name" value="Lipid_II_flippase_MurJ/MviN"/>
</dbReference>
<evidence type="ECO:0000256" key="5">
    <source>
        <dbReference type="ARBA" id="ARBA00022984"/>
    </source>
</evidence>
<protein>
    <recommendedName>
        <fullName evidence="8">Probable lipid II flippase MurJ</fullName>
    </recommendedName>
</protein>
<comment type="function">
    <text evidence="8 9">Involved in peptidoglycan biosynthesis. Transports lipid-linked peptidoglycan precursors from the inner to the outer leaflet of the cytoplasmic membrane.</text>
</comment>
<dbReference type="PRINTS" id="PR01806">
    <property type="entry name" value="VIRFACTRMVIN"/>
</dbReference>
<dbReference type="CDD" id="cd13123">
    <property type="entry name" value="MATE_MurJ_like"/>
    <property type="match status" value="1"/>
</dbReference>
<feature type="transmembrane region" description="Helical" evidence="8">
    <location>
        <begin position="47"/>
        <end position="69"/>
    </location>
</feature>
<keyword evidence="6 8" id="KW-1133">Transmembrane helix</keyword>
<gene>
    <name evidence="8" type="primary">murJ</name>
    <name evidence="10" type="ORF">J2Z71_001604</name>
</gene>
<evidence type="ECO:0000313" key="10">
    <source>
        <dbReference type="EMBL" id="MBP2026049.1"/>
    </source>
</evidence>